<accession>A0A449AJ00</accession>
<evidence type="ECO:0000256" key="1">
    <source>
        <dbReference type="ARBA" id="ARBA00022490"/>
    </source>
</evidence>
<name>A0A449AJ00_9BACT</name>
<keyword evidence="4" id="KW-0614">Plasmid</keyword>
<dbReference type="EMBL" id="CP141046">
    <property type="protein sequence ID" value="WQQ19870.1"/>
    <property type="molecule type" value="Genomic_DNA"/>
</dbReference>
<evidence type="ECO:0000256" key="2">
    <source>
        <dbReference type="ARBA" id="ARBA00022517"/>
    </source>
</evidence>
<dbReference type="Proteomes" id="UP000289506">
    <property type="component" value="Plasmid 13"/>
</dbReference>
<dbReference type="SUPFAM" id="SSF75420">
    <property type="entry name" value="YhbC-like, N-terminal domain"/>
    <property type="match status" value="1"/>
</dbReference>
<dbReference type="OMA" id="HIGEMLT"/>
<dbReference type="Pfam" id="PF02576">
    <property type="entry name" value="RimP_N"/>
    <property type="match status" value="1"/>
</dbReference>
<dbReference type="RefSeq" id="WP_015287589.1">
    <property type="nucleotide sequence ID" value="NZ_CP103987.1"/>
</dbReference>
<dbReference type="GO" id="GO:0006412">
    <property type="term" value="P:translation"/>
    <property type="evidence" value="ECO:0007669"/>
    <property type="project" value="TreeGrafter"/>
</dbReference>
<dbReference type="AlphaFoldDB" id="A0A449AJ00"/>
<organism evidence="4 6">
    <name type="scientific">Mycoplasmopsis cynos</name>
    <dbReference type="NCBI Taxonomy" id="171284"/>
    <lineage>
        <taxon>Bacteria</taxon>
        <taxon>Bacillati</taxon>
        <taxon>Mycoplasmatota</taxon>
        <taxon>Mycoplasmoidales</taxon>
        <taxon>Metamycoplasmataceae</taxon>
        <taxon>Mycoplasmopsis</taxon>
    </lineage>
</organism>
<sequence>MDYKKMLIDHFGNVIISAKLTNSFGNTFEVVVNYTDLNDVEDISRKISDFLDTQEWFNDEYTLEVLSKGEDLEIRFEQIGDFINNDVKVTFSKSFNGNEFIIAKILENLNDEIKFLWNQKGNIRKILIPKSEIKKIEKYIKF</sequence>
<dbReference type="EMBL" id="LR214986">
    <property type="protein sequence ID" value="VEU64994.1"/>
    <property type="molecule type" value="Genomic_DNA"/>
</dbReference>
<dbReference type="GO" id="GO:0000028">
    <property type="term" value="P:ribosomal small subunit assembly"/>
    <property type="evidence" value="ECO:0007669"/>
    <property type="project" value="TreeGrafter"/>
</dbReference>
<dbReference type="InterPro" id="IPR028989">
    <property type="entry name" value="RimP_N"/>
</dbReference>
<protein>
    <submittedName>
        <fullName evidence="5">Ribosome assembly cofactor RimP</fullName>
    </submittedName>
    <submittedName>
        <fullName evidence="4">Uncharacterized BCR, YhbC family COG0779</fullName>
    </submittedName>
</protein>
<keyword evidence="1" id="KW-0963">Cytoplasm</keyword>
<dbReference type="PANTHER" id="PTHR33867:SF1">
    <property type="entry name" value="RIBOSOME MATURATION FACTOR RIMP"/>
    <property type="match status" value="1"/>
</dbReference>
<keyword evidence="2" id="KW-0690">Ribosome biogenesis</keyword>
<dbReference type="GO" id="GO:0005829">
    <property type="term" value="C:cytosol"/>
    <property type="evidence" value="ECO:0007669"/>
    <property type="project" value="TreeGrafter"/>
</dbReference>
<dbReference type="GeneID" id="74932280"/>
<evidence type="ECO:0000313" key="5">
    <source>
        <dbReference type="EMBL" id="WQQ19870.1"/>
    </source>
</evidence>
<evidence type="ECO:0000259" key="3">
    <source>
        <dbReference type="Pfam" id="PF02576"/>
    </source>
</evidence>
<dbReference type="InterPro" id="IPR035956">
    <property type="entry name" value="RimP_N_sf"/>
</dbReference>
<dbReference type="PANTHER" id="PTHR33867">
    <property type="entry name" value="RIBOSOME MATURATION FACTOR RIMP"/>
    <property type="match status" value="1"/>
</dbReference>
<reference evidence="4 6" key="1">
    <citation type="submission" date="2019-01" db="EMBL/GenBank/DDBJ databases">
        <authorList>
            <consortium name="Pathogen Informatics"/>
        </authorList>
    </citation>
    <scope>NUCLEOTIDE SEQUENCE [LARGE SCALE GENOMIC DNA]</scope>
    <source>
        <strain evidence="4 6">NCTC10142</strain>
        <plasmid evidence="6">13</plasmid>
    </source>
</reference>
<feature type="domain" description="Ribosome maturation factor RimP N-terminal" evidence="3">
    <location>
        <begin position="35"/>
        <end position="69"/>
    </location>
</feature>
<gene>
    <name evidence="4" type="ORF">NCTC10142_00769</name>
    <name evidence="5" type="ORF">RRG46_03445</name>
</gene>
<dbReference type="InterPro" id="IPR003728">
    <property type="entry name" value="Ribosome_maturation_RimP"/>
</dbReference>
<geneLocation type="plasmid" evidence="4 6">
    <name>13</name>
</geneLocation>
<dbReference type="Proteomes" id="UP001327314">
    <property type="component" value="Chromosome"/>
</dbReference>
<evidence type="ECO:0000313" key="6">
    <source>
        <dbReference type="Proteomes" id="UP000289506"/>
    </source>
</evidence>
<dbReference type="Gene3D" id="3.30.300.70">
    <property type="entry name" value="RimP-like superfamily, N-terminal"/>
    <property type="match status" value="1"/>
</dbReference>
<reference evidence="5 7" key="2">
    <citation type="submission" date="2023-12" db="EMBL/GenBank/DDBJ databases">
        <title>Hybrid Genome Assemblies of Mycoplasma cynos and Mycoplasma felis isolated from Dogs and Cats with Infectious Respiratory Disease.</title>
        <authorList>
            <person name="Framst I."/>
            <person name="Cai H."/>
            <person name="Ramesh P."/>
            <person name="Maboni G."/>
        </authorList>
    </citation>
    <scope>NUCLEOTIDE SEQUENCE [LARGE SCALE GENOMIC DNA]</scope>
    <source>
        <strain evidence="5 7">30510</strain>
    </source>
</reference>
<evidence type="ECO:0000313" key="4">
    <source>
        <dbReference type="EMBL" id="VEU64994.1"/>
    </source>
</evidence>
<evidence type="ECO:0000313" key="7">
    <source>
        <dbReference type="Proteomes" id="UP001327314"/>
    </source>
</evidence>
<proteinExistence type="predicted"/>